<protein>
    <submittedName>
        <fullName evidence="1">Uncharacterized protein</fullName>
    </submittedName>
</protein>
<keyword evidence="2" id="KW-1185">Reference proteome</keyword>
<proteinExistence type="predicted"/>
<organism evidence="1 2">
    <name type="scientific">Circinella minor</name>
    <dbReference type="NCBI Taxonomy" id="1195481"/>
    <lineage>
        <taxon>Eukaryota</taxon>
        <taxon>Fungi</taxon>
        <taxon>Fungi incertae sedis</taxon>
        <taxon>Mucoromycota</taxon>
        <taxon>Mucoromycotina</taxon>
        <taxon>Mucoromycetes</taxon>
        <taxon>Mucorales</taxon>
        <taxon>Lichtheimiaceae</taxon>
        <taxon>Circinella</taxon>
    </lineage>
</organism>
<evidence type="ECO:0000313" key="2">
    <source>
        <dbReference type="Proteomes" id="UP000646827"/>
    </source>
</evidence>
<accession>A0A8H7VGM8</accession>
<dbReference type="AlphaFoldDB" id="A0A8H7VGM8"/>
<dbReference type="EMBL" id="JAEPRB010000088">
    <property type="protein sequence ID" value="KAG2222261.1"/>
    <property type="molecule type" value="Genomic_DNA"/>
</dbReference>
<gene>
    <name evidence="1" type="ORF">INT45_010674</name>
</gene>
<name>A0A8H7VGM8_9FUNG</name>
<comment type="caution">
    <text evidence="1">The sequence shown here is derived from an EMBL/GenBank/DDBJ whole genome shotgun (WGS) entry which is preliminary data.</text>
</comment>
<reference evidence="1 2" key="1">
    <citation type="submission" date="2020-12" db="EMBL/GenBank/DDBJ databases">
        <title>Metabolic potential, ecology and presence of endohyphal bacteria is reflected in genomic diversity of Mucoromycotina.</title>
        <authorList>
            <person name="Muszewska A."/>
            <person name="Okrasinska A."/>
            <person name="Steczkiewicz K."/>
            <person name="Drgas O."/>
            <person name="Orlowska M."/>
            <person name="Perlinska-Lenart U."/>
            <person name="Aleksandrzak-Piekarczyk T."/>
            <person name="Szatraj K."/>
            <person name="Zielenkiewicz U."/>
            <person name="Pilsyk S."/>
            <person name="Malc E."/>
            <person name="Mieczkowski P."/>
            <person name="Kruszewska J.S."/>
            <person name="Biernat P."/>
            <person name="Pawlowska J."/>
        </authorList>
    </citation>
    <scope>NUCLEOTIDE SEQUENCE [LARGE SCALE GENOMIC DNA]</scope>
    <source>
        <strain evidence="1 2">CBS 142.35</strain>
    </source>
</reference>
<evidence type="ECO:0000313" key="1">
    <source>
        <dbReference type="EMBL" id="KAG2222261.1"/>
    </source>
</evidence>
<dbReference type="Proteomes" id="UP000646827">
    <property type="component" value="Unassembled WGS sequence"/>
</dbReference>
<sequence length="75" mass="7652">MGLPNAQTVGGPVPLIVLAGMNKCFTCPYYAAILSEASCAAKSLANGSDPGVSQCYGFANTAYALGKCNKTRSSE</sequence>